<gene>
    <name evidence="2" type="ORF">CHYS00102_LOCUS26716</name>
</gene>
<feature type="chain" id="PRO_5031314149" description="Nucleoplasmin-like domain-containing protein" evidence="1">
    <location>
        <begin position="29"/>
        <end position="261"/>
    </location>
</feature>
<accession>A0A7S1BVV7</accession>
<keyword evidence="1" id="KW-0732">Signal</keyword>
<dbReference type="EMBL" id="HBFR01036682">
    <property type="protein sequence ID" value="CAD8899500.1"/>
    <property type="molecule type" value="Transcribed_RNA"/>
</dbReference>
<feature type="signal peptide" evidence="1">
    <location>
        <begin position="1"/>
        <end position="28"/>
    </location>
</feature>
<dbReference type="Pfam" id="PF12527">
    <property type="entry name" value="DUF3727"/>
    <property type="match status" value="1"/>
</dbReference>
<proteinExistence type="predicted"/>
<dbReference type="AlphaFoldDB" id="A0A7S1BVV7"/>
<organism evidence="2">
    <name type="scientific">Corethron hystrix</name>
    <dbReference type="NCBI Taxonomy" id="216773"/>
    <lineage>
        <taxon>Eukaryota</taxon>
        <taxon>Sar</taxon>
        <taxon>Stramenopiles</taxon>
        <taxon>Ochrophyta</taxon>
        <taxon>Bacillariophyta</taxon>
        <taxon>Coscinodiscophyceae</taxon>
        <taxon>Corethrophycidae</taxon>
        <taxon>Corethrales</taxon>
        <taxon>Corethraceae</taxon>
        <taxon>Corethron</taxon>
    </lineage>
</organism>
<evidence type="ECO:0008006" key="3">
    <source>
        <dbReference type="Google" id="ProtNLM"/>
    </source>
</evidence>
<name>A0A7S1BVV7_9STRA</name>
<evidence type="ECO:0000256" key="1">
    <source>
        <dbReference type="SAM" id="SignalP"/>
    </source>
</evidence>
<sequence length="261" mass="29157">MRGFIQNAPSSSLFCLSMLFLKHNAVDAFSIPAFARINSSPSILWERSEGFLNTPSFSSKSLTLAATGGRVIDTPPIDVDEESAPTLFYDTSTQSYIEVYIDHVAELADGKKYHIGMPCDYAVTLCHIEDDDLIPVELGSDLMGKIFPVAESLIEDEFGEELILQNTPQTLTLVGELDLDDSEDDEYDEEDLSDDEEEVQMLLSFDHEGKEYSLVRLLDPVLLVAGEPVNQESGVNEHEMLTIEESEKIIPELERLLMEEL</sequence>
<reference evidence="2" key="1">
    <citation type="submission" date="2021-01" db="EMBL/GenBank/DDBJ databases">
        <authorList>
            <person name="Corre E."/>
            <person name="Pelletier E."/>
            <person name="Niang G."/>
            <person name="Scheremetjew M."/>
            <person name="Finn R."/>
            <person name="Kale V."/>
            <person name="Holt S."/>
            <person name="Cochrane G."/>
            <person name="Meng A."/>
            <person name="Brown T."/>
            <person name="Cohen L."/>
        </authorList>
    </citation>
    <scope>NUCLEOTIDE SEQUENCE</scope>
    <source>
        <strain evidence="2">308</strain>
    </source>
</reference>
<dbReference type="InterPro" id="IPR022203">
    <property type="entry name" value="DUF3727"/>
</dbReference>
<evidence type="ECO:0000313" key="2">
    <source>
        <dbReference type="EMBL" id="CAD8899500.1"/>
    </source>
</evidence>
<protein>
    <recommendedName>
        <fullName evidence="3">Nucleoplasmin-like domain-containing protein</fullName>
    </recommendedName>
</protein>